<name>A0A8T0FSI0_ARGBR</name>
<accession>A0A8T0FSI0</accession>
<dbReference type="Proteomes" id="UP000807504">
    <property type="component" value="Unassembled WGS sequence"/>
</dbReference>
<evidence type="ECO:0000313" key="2">
    <source>
        <dbReference type="Proteomes" id="UP000807504"/>
    </source>
</evidence>
<sequence>MKGSTFCLHLSYIQTKMGTKFQDKHFFRLPSRRRLDRNQNFPFLRAILFSVRQDQALFGISQEYKEPSSISSNKNLCNTQLQET</sequence>
<reference evidence="1" key="2">
    <citation type="submission" date="2020-06" db="EMBL/GenBank/DDBJ databases">
        <authorList>
            <person name="Sheffer M."/>
        </authorList>
    </citation>
    <scope>NUCLEOTIDE SEQUENCE</scope>
</reference>
<keyword evidence="2" id="KW-1185">Reference proteome</keyword>
<evidence type="ECO:0000313" key="1">
    <source>
        <dbReference type="EMBL" id="KAF8794051.1"/>
    </source>
</evidence>
<reference evidence="1" key="1">
    <citation type="journal article" date="2020" name="bioRxiv">
        <title>Chromosome-level reference genome of the European wasp spider Argiope bruennichi: a resource for studies on range expansion and evolutionary adaptation.</title>
        <authorList>
            <person name="Sheffer M.M."/>
            <person name="Hoppe A."/>
            <person name="Krehenwinkel H."/>
            <person name="Uhl G."/>
            <person name="Kuss A.W."/>
            <person name="Jensen L."/>
            <person name="Jensen C."/>
            <person name="Gillespie R.G."/>
            <person name="Hoff K.J."/>
            <person name="Prost S."/>
        </authorList>
    </citation>
    <scope>NUCLEOTIDE SEQUENCE</scope>
</reference>
<organism evidence="1 2">
    <name type="scientific">Argiope bruennichi</name>
    <name type="common">Wasp spider</name>
    <name type="synonym">Aranea bruennichi</name>
    <dbReference type="NCBI Taxonomy" id="94029"/>
    <lineage>
        <taxon>Eukaryota</taxon>
        <taxon>Metazoa</taxon>
        <taxon>Ecdysozoa</taxon>
        <taxon>Arthropoda</taxon>
        <taxon>Chelicerata</taxon>
        <taxon>Arachnida</taxon>
        <taxon>Araneae</taxon>
        <taxon>Araneomorphae</taxon>
        <taxon>Entelegynae</taxon>
        <taxon>Araneoidea</taxon>
        <taxon>Araneidae</taxon>
        <taxon>Argiope</taxon>
    </lineage>
</organism>
<protein>
    <submittedName>
        <fullName evidence="1">Uncharacterized protein</fullName>
    </submittedName>
</protein>
<proteinExistence type="predicted"/>
<comment type="caution">
    <text evidence="1">The sequence shown here is derived from an EMBL/GenBank/DDBJ whole genome shotgun (WGS) entry which is preliminary data.</text>
</comment>
<gene>
    <name evidence="1" type="ORF">HNY73_002074</name>
</gene>
<dbReference type="AlphaFoldDB" id="A0A8T0FSI0"/>
<dbReference type="EMBL" id="JABXBU010000002">
    <property type="protein sequence ID" value="KAF8794051.1"/>
    <property type="molecule type" value="Genomic_DNA"/>
</dbReference>